<dbReference type="SUPFAM" id="SSF88723">
    <property type="entry name" value="PIN domain-like"/>
    <property type="match status" value="1"/>
</dbReference>
<evidence type="ECO:0000259" key="1">
    <source>
        <dbReference type="Pfam" id="PF01850"/>
    </source>
</evidence>
<dbReference type="PANTHER" id="PTHR42188:SF1">
    <property type="entry name" value="23S RRNA-SPECIFIC ENDONUCLEASE VAPC20"/>
    <property type="match status" value="1"/>
</dbReference>
<name>A0A1F5MHT7_9BACT</name>
<feature type="domain" description="PIN" evidence="1">
    <location>
        <begin position="3"/>
        <end position="131"/>
    </location>
</feature>
<dbReference type="InterPro" id="IPR002716">
    <property type="entry name" value="PIN_dom"/>
</dbReference>
<evidence type="ECO:0000313" key="3">
    <source>
        <dbReference type="Proteomes" id="UP000178859"/>
    </source>
</evidence>
<dbReference type="Proteomes" id="UP000178859">
    <property type="component" value="Unassembled WGS sequence"/>
</dbReference>
<dbReference type="EMBL" id="MFDT01000017">
    <property type="protein sequence ID" value="OGE64936.1"/>
    <property type="molecule type" value="Genomic_DNA"/>
</dbReference>
<evidence type="ECO:0000313" key="2">
    <source>
        <dbReference type="EMBL" id="OGE64936.1"/>
    </source>
</evidence>
<reference evidence="2 3" key="1">
    <citation type="journal article" date="2016" name="Nat. Commun.">
        <title>Thousands of microbial genomes shed light on interconnected biogeochemical processes in an aquifer system.</title>
        <authorList>
            <person name="Anantharaman K."/>
            <person name="Brown C.T."/>
            <person name="Hug L.A."/>
            <person name="Sharon I."/>
            <person name="Castelle C.J."/>
            <person name="Probst A.J."/>
            <person name="Thomas B.C."/>
            <person name="Singh A."/>
            <person name="Wilkins M.J."/>
            <person name="Karaoz U."/>
            <person name="Brodie E.L."/>
            <person name="Williams K.H."/>
            <person name="Hubbard S.S."/>
            <person name="Banfield J.F."/>
        </authorList>
    </citation>
    <scope>NUCLEOTIDE SEQUENCE [LARGE SCALE GENOMIC DNA]</scope>
</reference>
<sequence length="137" mass="16350">MKVFIDTGAFIAYFIKQEKFHDDVVRKYKFYRQQKATLLTSDYILDELLTWFSAKQSKQILERLVLAIQKMIDAKELKVLSVDQTIFRKAQEILIKFSDHKISFTDATSYCLYKDFTLDEVFTLDDDFKRMRLNTSF</sequence>
<gene>
    <name evidence="2" type="ORF">A3I48_04170</name>
</gene>
<dbReference type="PANTHER" id="PTHR42188">
    <property type="entry name" value="23S RRNA-SPECIFIC ENDONUCLEASE VAPC20"/>
    <property type="match status" value="1"/>
</dbReference>
<dbReference type="GO" id="GO:0016075">
    <property type="term" value="P:rRNA catabolic process"/>
    <property type="evidence" value="ECO:0007669"/>
    <property type="project" value="TreeGrafter"/>
</dbReference>
<dbReference type="Gene3D" id="3.40.50.1010">
    <property type="entry name" value="5'-nuclease"/>
    <property type="match status" value="1"/>
</dbReference>
<comment type="caution">
    <text evidence="2">The sequence shown here is derived from an EMBL/GenBank/DDBJ whole genome shotgun (WGS) entry which is preliminary data.</text>
</comment>
<dbReference type="AlphaFoldDB" id="A0A1F5MHT7"/>
<organism evidence="2 3">
    <name type="scientific">Candidatus Daviesbacteria bacterium RIFCSPLOWO2_02_FULL_36_7</name>
    <dbReference type="NCBI Taxonomy" id="1797792"/>
    <lineage>
        <taxon>Bacteria</taxon>
        <taxon>Candidatus Daviesiibacteriota</taxon>
    </lineage>
</organism>
<dbReference type="InterPro" id="IPR039018">
    <property type="entry name" value="VapC20-like"/>
</dbReference>
<accession>A0A1F5MHT7</accession>
<proteinExistence type="predicted"/>
<protein>
    <recommendedName>
        <fullName evidence="1">PIN domain-containing protein</fullName>
    </recommendedName>
</protein>
<dbReference type="InterPro" id="IPR029060">
    <property type="entry name" value="PIN-like_dom_sf"/>
</dbReference>
<dbReference type="Pfam" id="PF01850">
    <property type="entry name" value="PIN"/>
    <property type="match status" value="1"/>
</dbReference>
<dbReference type="GO" id="GO:0004521">
    <property type="term" value="F:RNA endonuclease activity"/>
    <property type="evidence" value="ECO:0007669"/>
    <property type="project" value="InterPro"/>
</dbReference>